<evidence type="ECO:0000256" key="6">
    <source>
        <dbReference type="RuleBase" id="RU363053"/>
    </source>
</evidence>
<protein>
    <submittedName>
        <fullName evidence="8">Mpv17-like protein 2</fullName>
    </submittedName>
</protein>
<dbReference type="Proteomes" id="UP000038045">
    <property type="component" value="Unplaced"/>
</dbReference>
<evidence type="ECO:0000313" key="8">
    <source>
        <dbReference type="WBParaSite" id="PTRK_0001178400.1"/>
    </source>
</evidence>
<evidence type="ECO:0000256" key="2">
    <source>
        <dbReference type="ARBA" id="ARBA00006824"/>
    </source>
</evidence>
<feature type="transmembrane region" description="Helical" evidence="6">
    <location>
        <begin position="170"/>
        <end position="188"/>
    </location>
</feature>
<feature type="transmembrane region" description="Helical" evidence="6">
    <location>
        <begin position="67"/>
        <end position="85"/>
    </location>
</feature>
<sequence>MSIFIKRGLKKFDFSSIKICANKIYSPKYIYFSNAITTSGFFIIGDILSQYITRNQNEKFKIDSSRVLRLAFVGGNIGIMTTVWYKFLDGFVLHPNMIIRNLVKIKADFCVSPIFSSFCIIISSLLEGKSIRSSIQEYTCQWRHVLKTDLCIWPPCQFFNFFLLTPKFRVLYVATVDIIYSCCMSYFANKNNIHLVNYNG</sequence>
<dbReference type="GO" id="GO:0005739">
    <property type="term" value="C:mitochondrion"/>
    <property type="evidence" value="ECO:0007669"/>
    <property type="project" value="TreeGrafter"/>
</dbReference>
<dbReference type="Pfam" id="PF04117">
    <property type="entry name" value="Mpv17_PMP22"/>
    <property type="match status" value="1"/>
</dbReference>
<organism evidence="7 8">
    <name type="scientific">Parastrongyloides trichosuri</name>
    <name type="common">Possum-specific nematode worm</name>
    <dbReference type="NCBI Taxonomy" id="131310"/>
    <lineage>
        <taxon>Eukaryota</taxon>
        <taxon>Metazoa</taxon>
        <taxon>Ecdysozoa</taxon>
        <taxon>Nematoda</taxon>
        <taxon>Chromadorea</taxon>
        <taxon>Rhabditida</taxon>
        <taxon>Tylenchina</taxon>
        <taxon>Panagrolaimomorpha</taxon>
        <taxon>Strongyloidoidea</taxon>
        <taxon>Strongyloididae</taxon>
        <taxon>Parastrongyloides</taxon>
    </lineage>
</organism>
<dbReference type="AlphaFoldDB" id="A0A0N4ZTF5"/>
<dbReference type="PANTHER" id="PTHR11266:SF8">
    <property type="entry name" value="MPV17-LIKE PROTEIN 2"/>
    <property type="match status" value="1"/>
</dbReference>
<keyword evidence="7" id="KW-1185">Reference proteome</keyword>
<keyword evidence="4 6" id="KW-1133">Transmembrane helix</keyword>
<accession>A0A0N4ZTF5</accession>
<comment type="subcellular location">
    <subcellularLocation>
        <location evidence="1">Membrane</location>
        <topology evidence="1">Multi-pass membrane protein</topology>
    </subcellularLocation>
</comment>
<proteinExistence type="inferred from homology"/>
<evidence type="ECO:0000256" key="3">
    <source>
        <dbReference type="ARBA" id="ARBA00022692"/>
    </source>
</evidence>
<comment type="similarity">
    <text evidence="2 6">Belongs to the peroxisomal membrane protein PXMP2/4 family.</text>
</comment>
<keyword evidence="5 6" id="KW-0472">Membrane</keyword>
<evidence type="ECO:0000256" key="4">
    <source>
        <dbReference type="ARBA" id="ARBA00022989"/>
    </source>
</evidence>
<feature type="transmembrane region" description="Helical" evidence="6">
    <location>
        <begin position="105"/>
        <end position="126"/>
    </location>
</feature>
<dbReference type="STRING" id="131310.A0A0N4ZTF5"/>
<dbReference type="PANTHER" id="PTHR11266">
    <property type="entry name" value="PEROXISOMAL MEMBRANE PROTEIN 2, PXMP2 MPV17"/>
    <property type="match status" value="1"/>
</dbReference>
<dbReference type="InterPro" id="IPR007248">
    <property type="entry name" value="Mpv17_PMP22"/>
</dbReference>
<dbReference type="WBParaSite" id="PTRK_0001178400.1">
    <property type="protein sequence ID" value="PTRK_0001178400.1"/>
    <property type="gene ID" value="PTRK_0001178400"/>
</dbReference>
<keyword evidence="3 6" id="KW-0812">Transmembrane</keyword>
<reference evidence="8" key="1">
    <citation type="submission" date="2017-02" db="UniProtKB">
        <authorList>
            <consortium name="WormBaseParasite"/>
        </authorList>
    </citation>
    <scope>IDENTIFICATION</scope>
</reference>
<evidence type="ECO:0000256" key="1">
    <source>
        <dbReference type="ARBA" id="ARBA00004141"/>
    </source>
</evidence>
<name>A0A0N4ZTF5_PARTI</name>
<dbReference type="GO" id="GO:0061668">
    <property type="term" value="P:mitochondrial ribosome assembly"/>
    <property type="evidence" value="ECO:0007669"/>
    <property type="project" value="TreeGrafter"/>
</dbReference>
<evidence type="ECO:0000313" key="7">
    <source>
        <dbReference type="Proteomes" id="UP000038045"/>
    </source>
</evidence>
<evidence type="ECO:0000256" key="5">
    <source>
        <dbReference type="ARBA" id="ARBA00023136"/>
    </source>
</evidence>
<dbReference type="GO" id="GO:0016020">
    <property type="term" value="C:membrane"/>
    <property type="evidence" value="ECO:0007669"/>
    <property type="project" value="UniProtKB-SubCell"/>
</dbReference>